<proteinExistence type="predicted"/>
<dbReference type="EMBL" id="CP026948">
    <property type="protein sequence ID" value="AWB84313.1"/>
    <property type="molecule type" value="Genomic_DNA"/>
</dbReference>
<dbReference type="KEGG" id="clia:C3E79_07325"/>
<dbReference type="RefSeq" id="WP_108404322.1">
    <property type="nucleotide sequence ID" value="NZ_CP026948.1"/>
</dbReference>
<sequence length="254" mass="29337">MFSEAYLAHPKYGNCYVSLESVPGKTKIDRSYFRNDPIQAILGRTLRKKKYKMNISIGPHQREMSIFERTPRIVSLKMLRDDNEEYPDRPSHPYIEVTPDNEDGHEAVFRNGIERVYLTPSEQHPGFRDADKIRWKYVALAPLVVAAFAMLAAIVGPILGRLVSSVISAVGLDAPLERIREREPNRITEFFRNVRFEISQRFDSLNIHVPPLFAEHPIISFVVATAVVAFLAQMLLPLYSNMWKQRWIRPDNEK</sequence>
<organism evidence="1 2">
    <name type="scientific">Corynebacterium liangguodongii</name>
    <dbReference type="NCBI Taxonomy" id="2079535"/>
    <lineage>
        <taxon>Bacteria</taxon>
        <taxon>Bacillati</taxon>
        <taxon>Actinomycetota</taxon>
        <taxon>Actinomycetes</taxon>
        <taxon>Mycobacteriales</taxon>
        <taxon>Corynebacteriaceae</taxon>
        <taxon>Corynebacterium</taxon>
    </lineage>
</organism>
<accession>A0A2S0WEV5</accession>
<evidence type="ECO:0000313" key="2">
    <source>
        <dbReference type="Proteomes" id="UP000244754"/>
    </source>
</evidence>
<protein>
    <submittedName>
        <fullName evidence="1">Uncharacterized protein</fullName>
    </submittedName>
</protein>
<name>A0A2S0WEV5_9CORY</name>
<dbReference type="AlphaFoldDB" id="A0A2S0WEV5"/>
<evidence type="ECO:0000313" key="1">
    <source>
        <dbReference type="EMBL" id="AWB84313.1"/>
    </source>
</evidence>
<reference evidence="2" key="1">
    <citation type="submission" date="2018-01" db="EMBL/GenBank/DDBJ databases">
        <authorList>
            <person name="Li J."/>
        </authorList>
    </citation>
    <scope>NUCLEOTIDE SEQUENCE [LARGE SCALE GENOMIC DNA]</scope>
    <source>
        <strain evidence="2">2184</strain>
    </source>
</reference>
<dbReference type="Proteomes" id="UP000244754">
    <property type="component" value="Chromosome"/>
</dbReference>
<gene>
    <name evidence="1" type="ORF">C3E79_07325</name>
</gene>
<keyword evidence="2" id="KW-1185">Reference proteome</keyword>